<evidence type="ECO:0000313" key="2">
    <source>
        <dbReference type="Proteomes" id="UP000324705"/>
    </source>
</evidence>
<keyword evidence="2" id="KW-1185">Reference proteome</keyword>
<name>A0A9R0RIH8_TRITD</name>
<sequence length="67" mass="7783">MKELLAPVPISDYMKATIKYLKQQWGTRLVPVIYRGLKERRHDYLSWLRITHVIATSVNLGFALVAL</sequence>
<dbReference type="Gramene" id="TRITD3Av1G105920.1">
    <property type="protein sequence ID" value="TRITD3Av1G105920.1"/>
    <property type="gene ID" value="TRITD3Av1G105920"/>
</dbReference>
<accession>A0A9R0RIH8</accession>
<dbReference type="AlphaFoldDB" id="A0A9R0RIH8"/>
<proteinExistence type="predicted"/>
<protein>
    <submittedName>
        <fullName evidence="1">Uncharacterized protein</fullName>
    </submittedName>
</protein>
<dbReference type="EMBL" id="LT934115">
    <property type="protein sequence ID" value="VAH60561.1"/>
    <property type="molecule type" value="Genomic_DNA"/>
</dbReference>
<gene>
    <name evidence="1" type="ORF">TRITD_3Av1G105920</name>
</gene>
<organism evidence="1 2">
    <name type="scientific">Triticum turgidum subsp. durum</name>
    <name type="common">Durum wheat</name>
    <name type="synonym">Triticum durum</name>
    <dbReference type="NCBI Taxonomy" id="4567"/>
    <lineage>
        <taxon>Eukaryota</taxon>
        <taxon>Viridiplantae</taxon>
        <taxon>Streptophyta</taxon>
        <taxon>Embryophyta</taxon>
        <taxon>Tracheophyta</taxon>
        <taxon>Spermatophyta</taxon>
        <taxon>Magnoliopsida</taxon>
        <taxon>Liliopsida</taxon>
        <taxon>Poales</taxon>
        <taxon>Poaceae</taxon>
        <taxon>BOP clade</taxon>
        <taxon>Pooideae</taxon>
        <taxon>Triticodae</taxon>
        <taxon>Triticeae</taxon>
        <taxon>Triticinae</taxon>
        <taxon>Triticum</taxon>
    </lineage>
</organism>
<dbReference type="Proteomes" id="UP000324705">
    <property type="component" value="Chromosome 3A"/>
</dbReference>
<reference evidence="1 2" key="1">
    <citation type="submission" date="2017-09" db="EMBL/GenBank/DDBJ databases">
        <authorList>
            <consortium name="International Durum Wheat Genome Sequencing Consortium (IDWGSC)"/>
            <person name="Milanesi L."/>
        </authorList>
    </citation>
    <scope>NUCLEOTIDE SEQUENCE [LARGE SCALE GENOMIC DNA]</scope>
    <source>
        <strain evidence="2">cv. Svevo</strain>
    </source>
</reference>
<evidence type="ECO:0000313" key="1">
    <source>
        <dbReference type="EMBL" id="VAH60561.1"/>
    </source>
</evidence>